<evidence type="ECO:0000313" key="1">
    <source>
        <dbReference type="EMBL" id="KAG5399772.1"/>
    </source>
</evidence>
<keyword evidence="2" id="KW-1185">Reference proteome</keyword>
<protein>
    <submittedName>
        <fullName evidence="1">Uncharacterized protein</fullName>
    </submittedName>
</protein>
<evidence type="ECO:0000313" key="2">
    <source>
        <dbReference type="Proteomes" id="UP000823674"/>
    </source>
</evidence>
<organism evidence="1 2">
    <name type="scientific">Brassica rapa subsp. trilocularis</name>
    <dbReference type="NCBI Taxonomy" id="1813537"/>
    <lineage>
        <taxon>Eukaryota</taxon>
        <taxon>Viridiplantae</taxon>
        <taxon>Streptophyta</taxon>
        <taxon>Embryophyta</taxon>
        <taxon>Tracheophyta</taxon>
        <taxon>Spermatophyta</taxon>
        <taxon>Magnoliopsida</taxon>
        <taxon>eudicotyledons</taxon>
        <taxon>Gunneridae</taxon>
        <taxon>Pentapetalae</taxon>
        <taxon>rosids</taxon>
        <taxon>malvids</taxon>
        <taxon>Brassicales</taxon>
        <taxon>Brassicaceae</taxon>
        <taxon>Brassiceae</taxon>
        <taxon>Brassica</taxon>
    </lineage>
</organism>
<dbReference type="EMBL" id="JADBGQ010000004">
    <property type="protein sequence ID" value="KAG5399772.1"/>
    <property type="molecule type" value="Genomic_DNA"/>
</dbReference>
<sequence length="107" mass="11003">MANKRKLLSVEEACVIARRSIYHATFHDGASGGVGVSLAALMKIGVPRTCTTKACASCGSGLGSTSRDCIPCGSIPLRPVLTMYCGGAGQGGSVQPNCHHYTSNIFA</sequence>
<gene>
    <name evidence="1" type="primary">A04p004250.1_BraROA</name>
    <name evidence="1" type="ORF">IGI04_014379</name>
</gene>
<accession>A0ABQ7MM29</accession>
<proteinExistence type="predicted"/>
<dbReference type="Proteomes" id="UP000823674">
    <property type="component" value="Chromosome A04"/>
</dbReference>
<name>A0ABQ7MM29_BRACM</name>
<reference evidence="1 2" key="1">
    <citation type="submission" date="2021-03" db="EMBL/GenBank/DDBJ databases">
        <authorList>
            <person name="King G.J."/>
            <person name="Bancroft I."/>
            <person name="Baten A."/>
            <person name="Bloomfield J."/>
            <person name="Borpatragohain P."/>
            <person name="He Z."/>
            <person name="Irish N."/>
            <person name="Irwin J."/>
            <person name="Liu K."/>
            <person name="Mauleon R.P."/>
            <person name="Moore J."/>
            <person name="Morris R."/>
            <person name="Ostergaard L."/>
            <person name="Wang B."/>
            <person name="Wells R."/>
        </authorList>
    </citation>
    <scope>NUCLEOTIDE SEQUENCE [LARGE SCALE GENOMIC DNA]</scope>
    <source>
        <strain evidence="1">R-o-18</strain>
        <tissue evidence="1">Leaf</tissue>
    </source>
</reference>
<comment type="caution">
    <text evidence="1">The sequence shown here is derived from an EMBL/GenBank/DDBJ whole genome shotgun (WGS) entry which is preliminary data.</text>
</comment>